<evidence type="ECO:0000256" key="4">
    <source>
        <dbReference type="ARBA" id="ARBA00016244"/>
    </source>
</evidence>
<evidence type="ECO:0000259" key="8">
    <source>
        <dbReference type="Pfam" id="PF00460"/>
    </source>
</evidence>
<dbReference type="GO" id="GO:0005198">
    <property type="term" value="F:structural molecule activity"/>
    <property type="evidence" value="ECO:0007669"/>
    <property type="project" value="UniProtKB-UniRule"/>
</dbReference>
<evidence type="ECO:0000259" key="9">
    <source>
        <dbReference type="Pfam" id="PF06429"/>
    </source>
</evidence>
<dbReference type="GO" id="GO:0005576">
    <property type="term" value="C:extracellular region"/>
    <property type="evidence" value="ECO:0007669"/>
    <property type="project" value="UniProtKB-SubCell"/>
</dbReference>
<evidence type="ECO:0000256" key="5">
    <source>
        <dbReference type="ARBA" id="ARBA00022525"/>
    </source>
</evidence>
<dbReference type="HOGENOM" id="CLU_012762_1_1_9"/>
<dbReference type="SUPFAM" id="SSF64518">
    <property type="entry name" value="Phase 1 flagellin"/>
    <property type="match status" value="1"/>
</dbReference>
<dbReference type="PANTHER" id="PTHR30033">
    <property type="entry name" value="FLAGELLAR HOOK-ASSOCIATED PROTEIN 1"/>
    <property type="match status" value="1"/>
</dbReference>
<dbReference type="RefSeq" id="WP_015945099.1">
    <property type="nucleotide sequence ID" value="NC_011830.1"/>
</dbReference>
<name>B8FTW0_DESHD</name>
<dbReference type="Proteomes" id="UP000007726">
    <property type="component" value="Chromosome"/>
</dbReference>
<comment type="similarity">
    <text evidence="3 7">Belongs to the flagella basal body rod proteins family.</text>
</comment>
<dbReference type="AlphaFoldDB" id="B8FTW0"/>
<dbReference type="InterPro" id="IPR010930">
    <property type="entry name" value="Flg_bb/hook_C_dom"/>
</dbReference>
<dbReference type="Pfam" id="PF22638">
    <property type="entry name" value="FlgK_D1"/>
    <property type="match status" value="1"/>
</dbReference>
<evidence type="ECO:0000256" key="6">
    <source>
        <dbReference type="ARBA" id="ARBA00023143"/>
    </source>
</evidence>
<organism evidence="11 12">
    <name type="scientific">Desulfitobacterium hafniense (strain DSM 10664 / DCB-2)</name>
    <dbReference type="NCBI Taxonomy" id="272564"/>
    <lineage>
        <taxon>Bacteria</taxon>
        <taxon>Bacillati</taxon>
        <taxon>Bacillota</taxon>
        <taxon>Clostridia</taxon>
        <taxon>Eubacteriales</taxon>
        <taxon>Desulfitobacteriaceae</taxon>
        <taxon>Desulfitobacterium</taxon>
    </lineage>
</organism>
<evidence type="ECO:0000256" key="1">
    <source>
        <dbReference type="ARBA" id="ARBA00004365"/>
    </source>
</evidence>
<gene>
    <name evidence="7" type="primary">flgK</name>
    <name evidence="11" type="ordered locus">Dhaf_4195</name>
</gene>
<keyword evidence="11" id="KW-0969">Cilium</keyword>
<reference evidence="11 12" key="1">
    <citation type="journal article" date="2012" name="BMC Microbiol.">
        <title>Genome sequence of Desulfitobacterium hafniense DCB-2, a Gram-positive anaerobe capable of dehalogenation and metal reduction.</title>
        <authorList>
            <person name="Kim S.H."/>
            <person name="Harzman C."/>
            <person name="Davis J.K."/>
            <person name="Hutcheson R."/>
            <person name="Broderick J.B."/>
            <person name="Marsh T.L."/>
            <person name="Tiedje J.M."/>
        </authorList>
    </citation>
    <scope>NUCLEOTIDE SEQUENCE [LARGE SCALE GENOMIC DNA]</scope>
    <source>
        <strain evidence="12">DSM 10664 / DCB-2</strain>
    </source>
</reference>
<protein>
    <recommendedName>
        <fullName evidence="4 7">Flagellar hook-associated protein 1</fullName>
        <shortName evidence="7">HAP1</shortName>
    </recommendedName>
</protein>
<keyword evidence="6 7" id="KW-0975">Bacterial flagellum</keyword>
<evidence type="ECO:0000313" key="12">
    <source>
        <dbReference type="Proteomes" id="UP000007726"/>
    </source>
</evidence>
<keyword evidence="11" id="KW-0282">Flagellum</keyword>
<feature type="domain" description="Flagellar basal body rod protein N-terminal" evidence="8">
    <location>
        <begin position="9"/>
        <end position="38"/>
    </location>
</feature>
<dbReference type="InterPro" id="IPR001444">
    <property type="entry name" value="Flag_bb_rod_N"/>
</dbReference>
<dbReference type="InterPro" id="IPR002371">
    <property type="entry name" value="FlgK"/>
</dbReference>
<dbReference type="NCBIfam" id="TIGR02492">
    <property type="entry name" value="flgK_ends"/>
    <property type="match status" value="1"/>
</dbReference>
<evidence type="ECO:0000256" key="3">
    <source>
        <dbReference type="ARBA" id="ARBA00009677"/>
    </source>
</evidence>
<keyword evidence="11" id="KW-0966">Cell projection</keyword>
<accession>B8FTW0</accession>
<dbReference type="GO" id="GO:0009424">
    <property type="term" value="C:bacterial-type flagellum hook"/>
    <property type="evidence" value="ECO:0007669"/>
    <property type="project" value="UniProtKB-UniRule"/>
</dbReference>
<dbReference type="PANTHER" id="PTHR30033:SF1">
    <property type="entry name" value="FLAGELLAR HOOK-ASSOCIATED PROTEIN 1"/>
    <property type="match status" value="1"/>
</dbReference>
<comment type="subcellular location">
    <subcellularLocation>
        <location evidence="1 7">Bacterial flagellum</location>
    </subcellularLocation>
    <subcellularLocation>
        <location evidence="2 7">Secreted</location>
    </subcellularLocation>
</comment>
<dbReference type="KEGG" id="dhd:Dhaf_4195"/>
<dbReference type="PRINTS" id="PR01005">
    <property type="entry name" value="FLGHOOKAP1"/>
</dbReference>
<evidence type="ECO:0000259" key="10">
    <source>
        <dbReference type="Pfam" id="PF22638"/>
    </source>
</evidence>
<dbReference type="InterPro" id="IPR053927">
    <property type="entry name" value="FlgK_helical"/>
</dbReference>
<evidence type="ECO:0000256" key="2">
    <source>
        <dbReference type="ARBA" id="ARBA00004613"/>
    </source>
</evidence>
<feature type="domain" description="Flagellar hook-associated protein FlgK helical" evidence="10">
    <location>
        <begin position="99"/>
        <end position="361"/>
    </location>
</feature>
<dbReference type="Pfam" id="PF06429">
    <property type="entry name" value="Flg_bbr_C"/>
    <property type="match status" value="1"/>
</dbReference>
<dbReference type="Pfam" id="PF00460">
    <property type="entry name" value="Flg_bb_rod"/>
    <property type="match status" value="1"/>
</dbReference>
<evidence type="ECO:0000256" key="7">
    <source>
        <dbReference type="RuleBase" id="RU362065"/>
    </source>
</evidence>
<proteinExistence type="inferred from homology"/>
<feature type="domain" description="Flagellar basal-body/hook protein C-terminal" evidence="9">
    <location>
        <begin position="540"/>
        <end position="577"/>
    </location>
</feature>
<evidence type="ECO:0000313" key="11">
    <source>
        <dbReference type="EMBL" id="ACL22202.1"/>
    </source>
</evidence>
<sequence length="583" mass="63243">MRSTFSGLELARRALESQQIALDTTGHNIANANTIGYTRQVVNLQATSPDSIPGMGHYLSIGTGVTVQSIERARDIFIDRQFRWENSKQEYWATRENTLAQIEGLLNEPSDNSLSNDLTQFWSAWSVLANNPENLGARSVILERAATLADTLHHIDQQITEAQKSLDSSVRVQIDQINSYANQIQELNFQIKKVQITGDNPNDLLDKRDALIDDLSKLVNVRVVESRDPNFTDREVNIFKLYIGNEKATNQILVDDTKAYQLATPETTDADGLPFAEVKWAAGHPQAGASVDLGEGQGELQSSILMRGSGFEYSAGDTKATAHLAYLRDQFNQLARGIAEALNAIHRTGIDKEGNFGEDFFTSADGNPISAGNIKVNQDLIDDPWKIATGKDNFGDGEIAKALSSLATGWTGLTDLYLKNPAGNTVLIDPATGAITTDTAAGRPMAWATSADTPLKYPVGHPLEGDPILIDPATGTITTDTAIGKPVVLAQTPPLSASSIGDYYGAALAELGVDAQQATRMKESQAVLVTHMYNQRQSVVGVNMDEEITNLIKFQKSYTAAARIVTMLDSMLDTIVNGMGVTR</sequence>
<keyword evidence="5 7" id="KW-0964">Secreted</keyword>
<dbReference type="GO" id="GO:0044780">
    <property type="term" value="P:bacterial-type flagellum assembly"/>
    <property type="evidence" value="ECO:0007669"/>
    <property type="project" value="InterPro"/>
</dbReference>
<dbReference type="EMBL" id="CP001336">
    <property type="protein sequence ID" value="ACL22202.1"/>
    <property type="molecule type" value="Genomic_DNA"/>
</dbReference>